<dbReference type="OrthoDB" id="3900342at2759"/>
<feature type="transmembrane region" description="Helical" evidence="7">
    <location>
        <begin position="333"/>
        <end position="357"/>
    </location>
</feature>
<keyword evidence="3 7" id="KW-0812">Transmembrane</keyword>
<feature type="transmembrane region" description="Helical" evidence="7">
    <location>
        <begin position="78"/>
        <end position="103"/>
    </location>
</feature>
<dbReference type="Pfam" id="PF13520">
    <property type="entry name" value="AA_permease_2"/>
    <property type="match status" value="1"/>
</dbReference>
<reference evidence="8" key="1">
    <citation type="journal article" date="2021" name="Nat. Commun.">
        <title>Genetic determinants of endophytism in the Arabidopsis root mycobiome.</title>
        <authorList>
            <person name="Mesny F."/>
            <person name="Miyauchi S."/>
            <person name="Thiergart T."/>
            <person name="Pickel B."/>
            <person name="Atanasova L."/>
            <person name="Karlsson M."/>
            <person name="Huettel B."/>
            <person name="Barry K.W."/>
            <person name="Haridas S."/>
            <person name="Chen C."/>
            <person name="Bauer D."/>
            <person name="Andreopoulos W."/>
            <person name="Pangilinan J."/>
            <person name="LaButti K."/>
            <person name="Riley R."/>
            <person name="Lipzen A."/>
            <person name="Clum A."/>
            <person name="Drula E."/>
            <person name="Henrissat B."/>
            <person name="Kohler A."/>
            <person name="Grigoriev I.V."/>
            <person name="Martin F.M."/>
            <person name="Hacquard S."/>
        </authorList>
    </citation>
    <scope>NUCLEOTIDE SEQUENCE</scope>
    <source>
        <strain evidence="8">MPI-CAGE-CH-0243</strain>
    </source>
</reference>
<dbReference type="EMBL" id="JAGMWT010000001">
    <property type="protein sequence ID" value="KAH7138526.1"/>
    <property type="molecule type" value="Genomic_DNA"/>
</dbReference>
<keyword evidence="4 7" id="KW-1133">Transmembrane helix</keyword>
<dbReference type="Gene3D" id="1.20.1740.10">
    <property type="entry name" value="Amino acid/polyamine transporter I"/>
    <property type="match status" value="1"/>
</dbReference>
<evidence type="ECO:0000256" key="6">
    <source>
        <dbReference type="SAM" id="MobiDB-lite"/>
    </source>
</evidence>
<feature type="transmembrane region" description="Helical" evidence="7">
    <location>
        <begin position="133"/>
        <end position="157"/>
    </location>
</feature>
<sequence>MEKIKTHETGAQTPRNDEDNMGLGEVTDVLNASGHKQELERNFNLLSICSIGITTGNVWAALGGSVVIALYNGGPPGVIYEFIVVCCFYFMIAACIAEMASAIPSSAGVYHWASVTGGRYGRSLGFFSGWWNFFGWIFNSASMSSILANQVISMYGLFHPGYEYERWHVFMAFLIINWACCFLVMFANRALPIVTNIGLFLILIGVFITIMVCAIMPSQKLGGHGHASSDFVWKEWQNQTGWESNGLVFCMGMLNGAYAVGTPDCVSHLAEELPNPRVNIPKALLAQYAVGFITALLYIITIFYSVNDLDSLFSNPWPFPLAELYRQATGSHAGAMGLLIVIFLPTVCTNIGGMITAGRMLWTLGRDDATPFSKWVGHIDKRFQNPLNATLVCGCINTLLGCIYVGNTTAFSAFVGSFIVLSTASFLAFLVPHIITRRRHVAPGPFRMPDVVFYPVAILACGYMMVFIVIYFFPYAVPFTAASMNYSCLIVGGLSLFVAGWWFYIRGRGYIGPHGVVEDAVRSASVQGGRASFAEKE</sequence>
<keyword evidence="9" id="KW-1185">Reference proteome</keyword>
<evidence type="ECO:0000256" key="5">
    <source>
        <dbReference type="ARBA" id="ARBA00023136"/>
    </source>
</evidence>
<protein>
    <submittedName>
        <fullName evidence="8">Amino acid/polyamine transporter I</fullName>
    </submittedName>
</protein>
<feature type="transmembrane region" description="Helical" evidence="7">
    <location>
        <begin position="45"/>
        <end position="71"/>
    </location>
</feature>
<proteinExistence type="predicted"/>
<evidence type="ECO:0000256" key="2">
    <source>
        <dbReference type="ARBA" id="ARBA00022448"/>
    </source>
</evidence>
<name>A0A9P9J050_9PLEO</name>
<feature type="transmembrane region" description="Helical" evidence="7">
    <location>
        <begin position="285"/>
        <end position="306"/>
    </location>
</feature>
<dbReference type="PANTHER" id="PTHR45649">
    <property type="entry name" value="AMINO-ACID PERMEASE BAT1"/>
    <property type="match status" value="1"/>
</dbReference>
<dbReference type="PROSITE" id="PS00218">
    <property type="entry name" value="AMINO_ACID_PERMEASE_1"/>
    <property type="match status" value="1"/>
</dbReference>
<comment type="caution">
    <text evidence="8">The sequence shown here is derived from an EMBL/GenBank/DDBJ whole genome shotgun (WGS) entry which is preliminary data.</text>
</comment>
<feature type="transmembrane region" description="Helical" evidence="7">
    <location>
        <begin position="412"/>
        <end position="431"/>
    </location>
</feature>
<evidence type="ECO:0000256" key="7">
    <source>
        <dbReference type="SAM" id="Phobius"/>
    </source>
</evidence>
<dbReference type="GO" id="GO:0022857">
    <property type="term" value="F:transmembrane transporter activity"/>
    <property type="evidence" value="ECO:0007669"/>
    <property type="project" value="InterPro"/>
</dbReference>
<keyword evidence="5 7" id="KW-0472">Membrane</keyword>
<organism evidence="8 9">
    <name type="scientific">Dendryphion nanum</name>
    <dbReference type="NCBI Taxonomy" id="256645"/>
    <lineage>
        <taxon>Eukaryota</taxon>
        <taxon>Fungi</taxon>
        <taxon>Dikarya</taxon>
        <taxon>Ascomycota</taxon>
        <taxon>Pezizomycotina</taxon>
        <taxon>Dothideomycetes</taxon>
        <taxon>Pleosporomycetidae</taxon>
        <taxon>Pleosporales</taxon>
        <taxon>Torulaceae</taxon>
        <taxon>Dendryphion</taxon>
    </lineage>
</organism>
<evidence type="ECO:0000256" key="4">
    <source>
        <dbReference type="ARBA" id="ARBA00022989"/>
    </source>
</evidence>
<feature type="transmembrane region" description="Helical" evidence="7">
    <location>
        <begin position="451"/>
        <end position="472"/>
    </location>
</feature>
<dbReference type="GO" id="GO:0006865">
    <property type="term" value="P:amino acid transport"/>
    <property type="evidence" value="ECO:0007669"/>
    <property type="project" value="InterPro"/>
</dbReference>
<gene>
    <name evidence="8" type="ORF">B0J11DRAFT_422939</name>
</gene>
<accession>A0A9P9J050</accession>
<dbReference type="Proteomes" id="UP000700596">
    <property type="component" value="Unassembled WGS sequence"/>
</dbReference>
<evidence type="ECO:0000313" key="9">
    <source>
        <dbReference type="Proteomes" id="UP000700596"/>
    </source>
</evidence>
<feature type="region of interest" description="Disordered" evidence="6">
    <location>
        <begin position="1"/>
        <end position="23"/>
    </location>
</feature>
<feature type="transmembrane region" description="Helical" evidence="7">
    <location>
        <begin position="169"/>
        <end position="187"/>
    </location>
</feature>
<dbReference type="PIRSF" id="PIRSF006060">
    <property type="entry name" value="AA_transporter"/>
    <property type="match status" value="1"/>
</dbReference>
<evidence type="ECO:0000256" key="1">
    <source>
        <dbReference type="ARBA" id="ARBA00004141"/>
    </source>
</evidence>
<keyword evidence="2" id="KW-0813">Transport</keyword>
<feature type="transmembrane region" description="Helical" evidence="7">
    <location>
        <begin position="193"/>
        <end position="216"/>
    </location>
</feature>
<evidence type="ECO:0000256" key="3">
    <source>
        <dbReference type="ARBA" id="ARBA00022692"/>
    </source>
</evidence>
<dbReference type="AlphaFoldDB" id="A0A9P9J050"/>
<comment type="subcellular location">
    <subcellularLocation>
        <location evidence="1">Membrane</location>
        <topology evidence="1">Multi-pass membrane protein</topology>
    </subcellularLocation>
</comment>
<dbReference type="InterPro" id="IPR002293">
    <property type="entry name" value="AA/rel_permease1"/>
</dbReference>
<feature type="transmembrane region" description="Helical" evidence="7">
    <location>
        <begin position="484"/>
        <end position="504"/>
    </location>
</feature>
<dbReference type="InterPro" id="IPR004840">
    <property type="entry name" value="Amino_acid_permease_CS"/>
</dbReference>
<evidence type="ECO:0000313" key="8">
    <source>
        <dbReference type="EMBL" id="KAH7138526.1"/>
    </source>
</evidence>
<dbReference type="GO" id="GO:0016020">
    <property type="term" value="C:membrane"/>
    <property type="evidence" value="ECO:0007669"/>
    <property type="project" value="UniProtKB-SubCell"/>
</dbReference>
<feature type="transmembrane region" description="Helical" evidence="7">
    <location>
        <begin position="387"/>
        <end position="406"/>
    </location>
</feature>
<dbReference type="PANTHER" id="PTHR45649:SF27">
    <property type="entry name" value="CHOLINE TRANSPORTER (EUROFUNG)"/>
    <property type="match status" value="1"/>
</dbReference>